<protein>
    <submittedName>
        <fullName evidence="1">P-loop containing nucleoside triphosphate hydrolase protein</fullName>
    </submittedName>
</protein>
<dbReference type="STRING" id="436010.A0A166DK16"/>
<evidence type="ECO:0000313" key="2">
    <source>
        <dbReference type="Proteomes" id="UP000076532"/>
    </source>
</evidence>
<proteinExistence type="predicted"/>
<dbReference type="EMBL" id="KV417612">
    <property type="protein sequence ID" value="KZP14801.1"/>
    <property type="molecule type" value="Genomic_DNA"/>
</dbReference>
<organism evidence="1 2">
    <name type="scientific">Athelia psychrophila</name>
    <dbReference type="NCBI Taxonomy" id="1759441"/>
    <lineage>
        <taxon>Eukaryota</taxon>
        <taxon>Fungi</taxon>
        <taxon>Dikarya</taxon>
        <taxon>Basidiomycota</taxon>
        <taxon>Agaricomycotina</taxon>
        <taxon>Agaricomycetes</taxon>
        <taxon>Agaricomycetidae</taxon>
        <taxon>Atheliales</taxon>
        <taxon>Atheliaceae</taxon>
        <taxon>Athelia</taxon>
    </lineage>
</organism>
<dbReference type="OrthoDB" id="10041966at2759"/>
<keyword evidence="1" id="KW-0378">Hydrolase</keyword>
<dbReference type="PANTHER" id="PTHR10285">
    <property type="entry name" value="URIDINE KINASE"/>
    <property type="match status" value="1"/>
</dbReference>
<dbReference type="SUPFAM" id="SSF52540">
    <property type="entry name" value="P-loop containing nucleoside triphosphate hydrolases"/>
    <property type="match status" value="1"/>
</dbReference>
<sequence>MEERVILVGIGGATCSGKTTLAKHLARILPNSFIIHQDDFAPPAELVPMHPTLQVQDWDAPRGAIDWPRLVAFLSGVKETGRIPEEHASHDHLNEQKEVPVGEAVGRWRGVFEEAATKLKQNEREEVVWGLVDGFLLYWHPDVVAQLDVRVFLRVPHDVLKQRRDERHGYHTAVQTDPEGSLWRDPPGYWESIVYPAYVQSSAGLFEGGDVEHGELAIPPPNAAAESCVEGEWEGEGAAGGARAVAGLLLIELLEMTMDEVVERVCDVLIKEVDGDE</sequence>
<dbReference type="Proteomes" id="UP000076532">
    <property type="component" value="Unassembled WGS sequence"/>
</dbReference>
<reference evidence="1 2" key="1">
    <citation type="journal article" date="2016" name="Mol. Biol. Evol.">
        <title>Comparative Genomics of Early-Diverging Mushroom-Forming Fungi Provides Insights into the Origins of Lignocellulose Decay Capabilities.</title>
        <authorList>
            <person name="Nagy L.G."/>
            <person name="Riley R."/>
            <person name="Tritt A."/>
            <person name="Adam C."/>
            <person name="Daum C."/>
            <person name="Floudas D."/>
            <person name="Sun H."/>
            <person name="Yadav J.S."/>
            <person name="Pangilinan J."/>
            <person name="Larsson K.H."/>
            <person name="Matsuura K."/>
            <person name="Barry K."/>
            <person name="Labutti K."/>
            <person name="Kuo R."/>
            <person name="Ohm R.A."/>
            <person name="Bhattacharya S.S."/>
            <person name="Shirouzu T."/>
            <person name="Yoshinaga Y."/>
            <person name="Martin F.M."/>
            <person name="Grigoriev I.V."/>
            <person name="Hibbett D.S."/>
        </authorList>
    </citation>
    <scope>NUCLEOTIDE SEQUENCE [LARGE SCALE GENOMIC DNA]</scope>
    <source>
        <strain evidence="1 2">CBS 109695</strain>
    </source>
</reference>
<keyword evidence="2" id="KW-1185">Reference proteome</keyword>
<gene>
    <name evidence="1" type="ORF">FIBSPDRAFT_912720</name>
</gene>
<dbReference type="Gene3D" id="3.40.50.300">
    <property type="entry name" value="P-loop containing nucleotide triphosphate hydrolases"/>
    <property type="match status" value="1"/>
</dbReference>
<dbReference type="CDD" id="cd02024">
    <property type="entry name" value="NRK1"/>
    <property type="match status" value="1"/>
</dbReference>
<accession>A0A166DK16</accession>
<name>A0A166DK16_9AGAM</name>
<dbReference type="InterPro" id="IPR027417">
    <property type="entry name" value="P-loop_NTPase"/>
</dbReference>
<evidence type="ECO:0000313" key="1">
    <source>
        <dbReference type="EMBL" id="KZP14801.1"/>
    </source>
</evidence>
<dbReference type="AlphaFoldDB" id="A0A166DK16"/>
<dbReference type="GO" id="GO:0016787">
    <property type="term" value="F:hydrolase activity"/>
    <property type="evidence" value="ECO:0007669"/>
    <property type="project" value="UniProtKB-KW"/>
</dbReference>